<sequence>MVSLREVLTSGEPTIGGWCSLPSAFSAELMGRSGFDWVCVDTQHGLIGYDQLVPMLQALAATGTPALVRVPWNQPDHIMKALDAGAQGIIVPMVNDAEDARRAVRAAKYPPLGTRSWGPIRAALDVPDYSPARGDERTVLAAMIETPDGVANRDAILATPGIDACYVGPSDLALGHGMTPTLDVVDGAHAGLVGAILESCREHGVLPGIHCDGVEGARRWREAGFRMTTLASDAALVRRTATQWVDRLRGGREEAVSPDSYA</sequence>
<dbReference type="EMBL" id="JBGEHV010000068">
    <property type="protein sequence ID" value="MEY8042863.1"/>
    <property type="molecule type" value="Genomic_DNA"/>
</dbReference>
<dbReference type="Pfam" id="PF03328">
    <property type="entry name" value="HpcH_HpaI"/>
    <property type="match status" value="1"/>
</dbReference>
<evidence type="ECO:0000256" key="1">
    <source>
        <dbReference type="ARBA" id="ARBA00005568"/>
    </source>
</evidence>
<evidence type="ECO:0000313" key="5">
    <source>
        <dbReference type="EMBL" id="MEY8042863.1"/>
    </source>
</evidence>
<reference evidence="5 6" key="1">
    <citation type="submission" date="2024-08" db="EMBL/GenBank/DDBJ databases">
        <title>Genome mining of Saccharopolyspora cebuensis PGLac3 from Nigerian medicinal plant.</title>
        <authorList>
            <person name="Ezeobiora C.E."/>
            <person name="Igbokwe N.H."/>
            <person name="Amin D.H."/>
            <person name="Mendie U.E."/>
        </authorList>
    </citation>
    <scope>NUCLEOTIDE SEQUENCE [LARGE SCALE GENOMIC DNA]</scope>
    <source>
        <strain evidence="5 6">PGLac3</strain>
    </source>
</reference>
<keyword evidence="3 5" id="KW-0456">Lyase</keyword>
<name>A0ABV4CQZ9_9PSEU</name>
<organism evidence="5 6">
    <name type="scientific">Saccharopolyspora cebuensis</name>
    <dbReference type="NCBI Taxonomy" id="418759"/>
    <lineage>
        <taxon>Bacteria</taxon>
        <taxon>Bacillati</taxon>
        <taxon>Actinomycetota</taxon>
        <taxon>Actinomycetes</taxon>
        <taxon>Pseudonocardiales</taxon>
        <taxon>Pseudonocardiaceae</taxon>
        <taxon>Saccharopolyspora</taxon>
    </lineage>
</organism>
<proteinExistence type="inferred from homology"/>
<dbReference type="SUPFAM" id="SSF51621">
    <property type="entry name" value="Phosphoenolpyruvate/pyruvate domain"/>
    <property type="match status" value="1"/>
</dbReference>
<evidence type="ECO:0000313" key="6">
    <source>
        <dbReference type="Proteomes" id="UP001564626"/>
    </source>
</evidence>
<keyword evidence="2" id="KW-0479">Metal-binding</keyword>
<comment type="similarity">
    <text evidence="1">Belongs to the HpcH/HpaI aldolase family.</text>
</comment>
<dbReference type="Proteomes" id="UP001564626">
    <property type="component" value="Unassembled WGS sequence"/>
</dbReference>
<evidence type="ECO:0000256" key="2">
    <source>
        <dbReference type="ARBA" id="ARBA00022723"/>
    </source>
</evidence>
<keyword evidence="6" id="KW-1185">Reference proteome</keyword>
<dbReference type="PANTHER" id="PTHR30502:SF0">
    <property type="entry name" value="PHOSPHOENOLPYRUVATE CARBOXYLASE FAMILY PROTEIN"/>
    <property type="match status" value="1"/>
</dbReference>
<evidence type="ECO:0000256" key="3">
    <source>
        <dbReference type="ARBA" id="ARBA00023239"/>
    </source>
</evidence>
<dbReference type="GO" id="GO:0016829">
    <property type="term" value="F:lyase activity"/>
    <property type="evidence" value="ECO:0007669"/>
    <property type="project" value="UniProtKB-KW"/>
</dbReference>
<dbReference type="InterPro" id="IPR005000">
    <property type="entry name" value="Aldolase/citrate-lyase_domain"/>
</dbReference>
<dbReference type="PANTHER" id="PTHR30502">
    <property type="entry name" value="2-KETO-3-DEOXY-L-RHAMNONATE ALDOLASE"/>
    <property type="match status" value="1"/>
</dbReference>
<dbReference type="InterPro" id="IPR040442">
    <property type="entry name" value="Pyrv_kinase-like_dom_sf"/>
</dbReference>
<comment type="caution">
    <text evidence="5">The sequence shown here is derived from an EMBL/GenBank/DDBJ whole genome shotgun (WGS) entry which is preliminary data.</text>
</comment>
<dbReference type="InterPro" id="IPR050251">
    <property type="entry name" value="HpcH-HpaI_aldolase"/>
</dbReference>
<dbReference type="Gene3D" id="3.20.20.60">
    <property type="entry name" value="Phosphoenolpyruvate-binding domains"/>
    <property type="match status" value="1"/>
</dbReference>
<dbReference type="RefSeq" id="WP_345362760.1">
    <property type="nucleotide sequence ID" value="NZ_BAABII010000007.1"/>
</dbReference>
<evidence type="ECO:0000259" key="4">
    <source>
        <dbReference type="Pfam" id="PF03328"/>
    </source>
</evidence>
<protein>
    <submittedName>
        <fullName evidence="5">HpcH/HpaI aldolase/citrate lyase family protein</fullName>
    </submittedName>
</protein>
<gene>
    <name evidence="5" type="ORF">AB8O55_25945</name>
</gene>
<dbReference type="InterPro" id="IPR015813">
    <property type="entry name" value="Pyrv/PenolPyrv_kinase-like_dom"/>
</dbReference>
<feature type="domain" description="HpcH/HpaI aldolase/citrate lyase" evidence="4">
    <location>
        <begin position="18"/>
        <end position="238"/>
    </location>
</feature>
<accession>A0ABV4CQZ9</accession>